<feature type="compositionally biased region" description="Low complexity" evidence="6">
    <location>
        <begin position="107"/>
        <end position="134"/>
    </location>
</feature>
<dbReference type="PROSITE" id="PS01149">
    <property type="entry name" value="PSI_RSU"/>
    <property type="match status" value="1"/>
</dbReference>
<dbReference type="Proteomes" id="UP000503117">
    <property type="component" value="Chromosome"/>
</dbReference>
<dbReference type="Gene3D" id="3.30.70.580">
    <property type="entry name" value="Pseudouridine synthase I, catalytic domain, N-terminal subdomain"/>
    <property type="match status" value="1"/>
</dbReference>
<feature type="region of interest" description="Disordered" evidence="6">
    <location>
        <begin position="1"/>
        <end position="66"/>
    </location>
</feature>
<feature type="compositionally biased region" description="Low complexity" evidence="6">
    <location>
        <begin position="80"/>
        <end position="99"/>
    </location>
</feature>
<dbReference type="InterPro" id="IPR042092">
    <property type="entry name" value="PsdUridine_s_RsuA/RluB/E/F_cat"/>
</dbReference>
<dbReference type="SUPFAM" id="SSF55174">
    <property type="entry name" value="Alpha-L RNA-binding motif"/>
    <property type="match status" value="1"/>
</dbReference>
<feature type="compositionally biased region" description="Gly residues" evidence="6">
    <location>
        <begin position="216"/>
        <end position="227"/>
    </location>
</feature>
<dbReference type="NCBIfam" id="TIGR00093">
    <property type="entry name" value="pseudouridine synthase"/>
    <property type="match status" value="1"/>
</dbReference>
<proteinExistence type="inferred from homology"/>
<evidence type="ECO:0000256" key="3">
    <source>
        <dbReference type="ARBA" id="ARBA00023235"/>
    </source>
</evidence>
<feature type="compositionally biased region" description="Basic and acidic residues" evidence="6">
    <location>
        <begin position="556"/>
        <end position="567"/>
    </location>
</feature>
<dbReference type="InterPro" id="IPR000748">
    <property type="entry name" value="PsdUridine_synth_RsuA/RluB/E/F"/>
</dbReference>
<evidence type="ECO:0000313" key="8">
    <source>
        <dbReference type="EMBL" id="QJD91758.1"/>
    </source>
</evidence>
<evidence type="ECO:0000256" key="4">
    <source>
        <dbReference type="PROSITE-ProRule" id="PRU00182"/>
    </source>
</evidence>
<dbReference type="SUPFAM" id="SSF55120">
    <property type="entry name" value="Pseudouridine synthase"/>
    <property type="match status" value="1"/>
</dbReference>
<protein>
    <recommendedName>
        <fullName evidence="5">Pseudouridine synthase</fullName>
        <ecNumber evidence="5">5.4.99.-</ecNumber>
    </recommendedName>
</protein>
<organism evidence="8 9">
    <name type="scientific">Duganella dendranthematis</name>
    <dbReference type="NCBI Taxonomy" id="2728021"/>
    <lineage>
        <taxon>Bacteria</taxon>
        <taxon>Pseudomonadati</taxon>
        <taxon>Pseudomonadota</taxon>
        <taxon>Betaproteobacteria</taxon>
        <taxon>Burkholderiales</taxon>
        <taxon>Oxalobacteraceae</taxon>
        <taxon>Telluria group</taxon>
        <taxon>Duganella</taxon>
    </lineage>
</organism>
<dbReference type="RefSeq" id="WP_169113078.1">
    <property type="nucleotide sequence ID" value="NZ_CP051684.1"/>
</dbReference>
<feature type="region of interest" description="Disordered" evidence="6">
    <location>
        <begin position="80"/>
        <end position="267"/>
    </location>
</feature>
<keyword evidence="3 5" id="KW-0413">Isomerase</keyword>
<dbReference type="EC" id="5.4.99.-" evidence="5"/>
<dbReference type="InterPro" id="IPR036986">
    <property type="entry name" value="S4_RNA-bd_sf"/>
</dbReference>
<dbReference type="Pfam" id="PF01479">
    <property type="entry name" value="S4"/>
    <property type="match status" value="1"/>
</dbReference>
<dbReference type="Pfam" id="PF00849">
    <property type="entry name" value="PseudoU_synth_2"/>
    <property type="match status" value="1"/>
</dbReference>
<feature type="compositionally biased region" description="Basic and acidic residues" evidence="6">
    <location>
        <begin position="194"/>
        <end position="205"/>
    </location>
</feature>
<feature type="compositionally biased region" description="Low complexity" evidence="6">
    <location>
        <begin position="177"/>
        <end position="191"/>
    </location>
</feature>
<evidence type="ECO:0000259" key="7">
    <source>
        <dbReference type="SMART" id="SM00363"/>
    </source>
</evidence>
<feature type="compositionally biased region" description="Low complexity" evidence="6">
    <location>
        <begin position="519"/>
        <end position="538"/>
    </location>
</feature>
<dbReference type="PANTHER" id="PTHR47683:SF3">
    <property type="entry name" value="RIBOSOMAL LARGE SUBUNIT PSEUDOURIDINE SYNTHASE B"/>
    <property type="match status" value="1"/>
</dbReference>
<dbReference type="InterPro" id="IPR018496">
    <property type="entry name" value="PsdUridine_synth_RsuA/RluB_CS"/>
</dbReference>
<dbReference type="EMBL" id="CP051684">
    <property type="protein sequence ID" value="QJD91758.1"/>
    <property type="molecule type" value="Genomic_DNA"/>
</dbReference>
<feature type="compositionally biased region" description="Gly residues" evidence="6">
    <location>
        <begin position="643"/>
        <end position="656"/>
    </location>
</feature>
<dbReference type="CDD" id="cd00165">
    <property type="entry name" value="S4"/>
    <property type="match status" value="1"/>
</dbReference>
<dbReference type="InterPro" id="IPR006145">
    <property type="entry name" value="PsdUridine_synth_RsuA/RluA"/>
</dbReference>
<dbReference type="InterPro" id="IPR020094">
    <property type="entry name" value="TruA/RsuA/RluB/E/F_N"/>
</dbReference>
<feature type="compositionally biased region" description="Gly residues" evidence="6">
    <location>
        <begin position="666"/>
        <end position="684"/>
    </location>
</feature>
<accession>A0ABX6MCB5</accession>
<reference evidence="8 9" key="1">
    <citation type="submission" date="2020-04" db="EMBL/GenBank/DDBJ databases">
        <title>Genome sequencing of novel species.</title>
        <authorList>
            <person name="Heo J."/>
            <person name="Kim S.-J."/>
            <person name="Kim J.-S."/>
            <person name="Hong S.-B."/>
            <person name="Kwon S.-W."/>
        </authorList>
    </citation>
    <scope>NUCLEOTIDE SEQUENCE [LARGE SCALE GENOMIC DNA]</scope>
    <source>
        <strain evidence="8 9">AF9R3</strain>
    </source>
</reference>
<keyword evidence="2 4" id="KW-0694">RNA-binding</keyword>
<dbReference type="InterPro" id="IPR050343">
    <property type="entry name" value="RsuA_PseudoU_synthase"/>
</dbReference>
<feature type="compositionally biased region" description="Acidic residues" evidence="6">
    <location>
        <begin position="568"/>
        <end position="579"/>
    </location>
</feature>
<dbReference type="PROSITE" id="PS50889">
    <property type="entry name" value="S4"/>
    <property type="match status" value="1"/>
</dbReference>
<comment type="similarity">
    <text evidence="1 5">Belongs to the pseudouridine synthase RsuA family.</text>
</comment>
<keyword evidence="9" id="KW-1185">Reference proteome</keyword>
<evidence type="ECO:0000256" key="5">
    <source>
        <dbReference type="RuleBase" id="RU003887"/>
    </source>
</evidence>
<sequence length="737" mass="76803">MNKPDTPEIIDAPAADVVAKPKRRTKAQIEADAAAATSGDAPAAKPKAKAKPKAEAAEAVASNTLAPVKKARAKKADVAVEAAAPAAEAAAAEPAAKPAAKPRAKKAAPAADAVVAEASAAPASAPAADAAPAEAGERVERQQRPRGPRQMREQRAVREALNPRPEPVAVEAGEAQAPSGVEGAEGAAPAATDGKPRHERGDRNNARNGKPPRNGGKNGKQRGGQNAGGKPNDADAAFSYVTSDAFDSDDSKGRQPQKAARRDLTADDDAPKLHKVLAEAGLGSRRDMEELIVSGRVSVNGEPAHIGQRILPTDAVRINGKLIQRRVSKKPPRVLVYHKPAGEIVSMDDPDGRPSVFDRLPTMKAGKWLAVGRLDFNTEGLLLFTTSGDLANRLMHPRYGIDREYAVRTLGPLEEGMRQKLLGGVELEDGVAQFSKIADGGGEGINKWYRVIIGEGRNREVRRMFEAIGLTVSRLIRTRYGAMTLPSSLKRGRWEEMEENAVRGLMAAYSIEKKGGGDAPAPAAAAAAPRGKGQQQAKPAQNKGPEKRGRNGQGDQHIERGNRRDERDFDDDDEDDENEPNFNRADTSNANALPFGKPARNGGRGQGGGFGGGAGGGNAGRGGKGRPAGQGGQGQTSSRPGGRPQGIGGYAGGRPLGEGPAPRAQGQGGRPQGQGGQGQGGQGQPRGQQAKGPSRGPRQPDPLQTTFGFGASSGAPRRGQPPRGGAADHGMPRRRKG</sequence>
<dbReference type="PANTHER" id="PTHR47683">
    <property type="entry name" value="PSEUDOURIDINE SYNTHASE FAMILY PROTEIN-RELATED"/>
    <property type="match status" value="1"/>
</dbReference>
<evidence type="ECO:0000256" key="6">
    <source>
        <dbReference type="SAM" id="MobiDB-lite"/>
    </source>
</evidence>
<dbReference type="SMART" id="SM00363">
    <property type="entry name" value="S4"/>
    <property type="match status" value="1"/>
</dbReference>
<dbReference type="CDD" id="cd02556">
    <property type="entry name" value="PseudoU_synth_RluB"/>
    <property type="match status" value="1"/>
</dbReference>
<feature type="domain" description="RNA-binding S4" evidence="7">
    <location>
        <begin position="271"/>
        <end position="332"/>
    </location>
</feature>
<feature type="compositionally biased region" description="Low complexity" evidence="6">
    <location>
        <begin position="31"/>
        <end position="45"/>
    </location>
</feature>
<feature type="compositionally biased region" description="Low complexity" evidence="6">
    <location>
        <begin position="714"/>
        <end position="725"/>
    </location>
</feature>
<dbReference type="Gene3D" id="3.30.70.1560">
    <property type="entry name" value="Alpha-L RNA-binding motif"/>
    <property type="match status" value="1"/>
</dbReference>
<name>A0ABX6MCB5_9BURK</name>
<gene>
    <name evidence="8" type="ORF">HH213_17685</name>
</gene>
<evidence type="ECO:0000256" key="2">
    <source>
        <dbReference type="ARBA" id="ARBA00022884"/>
    </source>
</evidence>
<dbReference type="InterPro" id="IPR002942">
    <property type="entry name" value="S4_RNA-bd"/>
</dbReference>
<feature type="compositionally biased region" description="Gly residues" evidence="6">
    <location>
        <begin position="602"/>
        <end position="634"/>
    </location>
</feature>
<dbReference type="InterPro" id="IPR020103">
    <property type="entry name" value="PsdUridine_synth_cat_dom_sf"/>
</dbReference>
<feature type="region of interest" description="Disordered" evidence="6">
    <location>
        <begin position="514"/>
        <end position="737"/>
    </location>
</feature>
<evidence type="ECO:0000313" key="9">
    <source>
        <dbReference type="Proteomes" id="UP000503117"/>
    </source>
</evidence>
<dbReference type="Gene3D" id="3.10.290.10">
    <property type="entry name" value="RNA-binding S4 domain"/>
    <property type="match status" value="1"/>
</dbReference>
<evidence type="ECO:0000256" key="1">
    <source>
        <dbReference type="ARBA" id="ARBA00008348"/>
    </source>
</evidence>